<sequence>MEEAHSSKGAQFTVQFFMPFQKGLGSKVNLSTAFHPHTDGYHYSIQMAPYEALYGRRCRYPIGWFEVGE</sequence>
<dbReference type="AlphaFoldDB" id="A0AAF0UZA6"/>
<gene>
    <name evidence="1" type="ORF">MTR67_048270</name>
</gene>
<dbReference type="EMBL" id="CP133622">
    <property type="protein sequence ID" value="WMV54885.1"/>
    <property type="molecule type" value="Genomic_DNA"/>
</dbReference>
<accession>A0AAF0UZA6</accession>
<keyword evidence="2" id="KW-1185">Reference proteome</keyword>
<dbReference type="SUPFAM" id="SSF53098">
    <property type="entry name" value="Ribonuclease H-like"/>
    <property type="match status" value="1"/>
</dbReference>
<organism evidence="1 2">
    <name type="scientific">Solanum verrucosum</name>
    <dbReference type="NCBI Taxonomy" id="315347"/>
    <lineage>
        <taxon>Eukaryota</taxon>
        <taxon>Viridiplantae</taxon>
        <taxon>Streptophyta</taxon>
        <taxon>Embryophyta</taxon>
        <taxon>Tracheophyta</taxon>
        <taxon>Spermatophyta</taxon>
        <taxon>Magnoliopsida</taxon>
        <taxon>eudicotyledons</taxon>
        <taxon>Gunneridae</taxon>
        <taxon>Pentapetalae</taxon>
        <taxon>asterids</taxon>
        <taxon>lamiids</taxon>
        <taxon>Solanales</taxon>
        <taxon>Solanaceae</taxon>
        <taxon>Solanoideae</taxon>
        <taxon>Solaneae</taxon>
        <taxon>Solanum</taxon>
    </lineage>
</organism>
<feature type="non-terminal residue" evidence="1">
    <location>
        <position position="69"/>
    </location>
</feature>
<evidence type="ECO:0000313" key="1">
    <source>
        <dbReference type="EMBL" id="WMV54885.1"/>
    </source>
</evidence>
<reference evidence="1" key="1">
    <citation type="submission" date="2023-08" db="EMBL/GenBank/DDBJ databases">
        <title>A de novo genome assembly of Solanum verrucosum Schlechtendal, a Mexican diploid species geographically isolated from the other diploid A-genome species in potato relatives.</title>
        <authorList>
            <person name="Hosaka K."/>
        </authorList>
    </citation>
    <scope>NUCLEOTIDE SEQUENCE</scope>
    <source>
        <tissue evidence="1">Young leaves</tissue>
    </source>
</reference>
<dbReference type="InterPro" id="IPR012337">
    <property type="entry name" value="RNaseH-like_sf"/>
</dbReference>
<proteinExistence type="predicted"/>
<evidence type="ECO:0000313" key="2">
    <source>
        <dbReference type="Proteomes" id="UP001234989"/>
    </source>
</evidence>
<name>A0AAF0UZA6_SOLVR</name>
<dbReference type="Proteomes" id="UP001234989">
    <property type="component" value="Chromosome 11"/>
</dbReference>
<protein>
    <submittedName>
        <fullName evidence="1">Uncharacterized protein</fullName>
    </submittedName>
</protein>